<organism evidence="1 2">
    <name type="scientific">[Eubacterium] hominis</name>
    <dbReference type="NCBI Taxonomy" id="2764325"/>
    <lineage>
        <taxon>Bacteria</taxon>
        <taxon>Bacillati</taxon>
        <taxon>Bacillota</taxon>
        <taxon>Erysipelotrichia</taxon>
        <taxon>Erysipelotrichales</taxon>
        <taxon>Erysipelotrichaceae</taxon>
        <taxon>Amedibacillus</taxon>
    </lineage>
</organism>
<reference evidence="1 2" key="1">
    <citation type="submission" date="2020-08" db="EMBL/GenBank/DDBJ databases">
        <authorList>
            <person name="Liu C."/>
            <person name="Sun Q."/>
        </authorList>
    </citation>
    <scope>NUCLEOTIDE SEQUENCE [LARGE SCALE GENOMIC DNA]</scope>
    <source>
        <strain evidence="1 2">NSJ-61</strain>
    </source>
</reference>
<sequence>MYPTMRRIKQQMPLDEAKEILKQGKTGILAITYQDEPTMVPLNFVYENDTIWFHCAKSGHKLDVIQKNPKVSFCVIAEDEIVPEKYSTKYQSVLAYGKASIIEEEKEKFHALTLLIAKYCPMQGPSGKAYIEQGIENTGIVKIEIDHISGKFHE</sequence>
<protein>
    <submittedName>
        <fullName evidence="1">Pyridoxamine 5'-phosphate oxidase family protein</fullName>
    </submittedName>
</protein>
<gene>
    <name evidence="1" type="ORF">H9Q80_07030</name>
</gene>
<dbReference type="InterPro" id="IPR024747">
    <property type="entry name" value="Pyridox_Oxase-rel"/>
</dbReference>
<evidence type="ECO:0000313" key="1">
    <source>
        <dbReference type="EMBL" id="QNM13688.1"/>
    </source>
</evidence>
<dbReference type="PANTHER" id="PTHR34071:SF2">
    <property type="entry name" value="FLAVIN-NUCLEOTIDE-BINDING PROTEIN"/>
    <property type="match status" value="1"/>
</dbReference>
<proteinExistence type="predicted"/>
<dbReference type="InterPro" id="IPR012349">
    <property type="entry name" value="Split_barrel_FMN-bd"/>
</dbReference>
<dbReference type="Gene3D" id="2.30.110.10">
    <property type="entry name" value="Electron Transport, Fmn-binding Protein, Chain A"/>
    <property type="match status" value="1"/>
</dbReference>
<accession>A0A7G9GSA6</accession>
<dbReference type="Pfam" id="PF12900">
    <property type="entry name" value="Pyridox_ox_2"/>
    <property type="match status" value="1"/>
</dbReference>
<dbReference type="PANTHER" id="PTHR34071">
    <property type="entry name" value="5-NITROIMIDAZOLE ANTIBIOTICS RESISTANCE PROTEIN, NIMA-FAMILY-RELATED PROTEIN-RELATED"/>
    <property type="match status" value="1"/>
</dbReference>
<dbReference type="SUPFAM" id="SSF50475">
    <property type="entry name" value="FMN-binding split barrel"/>
    <property type="match status" value="1"/>
</dbReference>
<dbReference type="Proteomes" id="UP000515856">
    <property type="component" value="Chromosome"/>
</dbReference>
<evidence type="ECO:0000313" key="2">
    <source>
        <dbReference type="Proteomes" id="UP000515856"/>
    </source>
</evidence>
<dbReference type="KEGG" id="ehn:H9Q80_07030"/>
<name>A0A7G9GSA6_9FIRM</name>
<keyword evidence="2" id="KW-1185">Reference proteome</keyword>
<dbReference type="RefSeq" id="WP_117454658.1">
    <property type="nucleotide sequence ID" value="NZ_CP060636.1"/>
</dbReference>
<dbReference type="AlphaFoldDB" id="A0A7G9GSA6"/>
<dbReference type="EMBL" id="CP060636">
    <property type="protein sequence ID" value="QNM13688.1"/>
    <property type="molecule type" value="Genomic_DNA"/>
</dbReference>